<name>A0A1S8MF50_9CLOT</name>
<accession>A0A1S8MF50</accession>
<dbReference type="AlphaFoldDB" id="A0A1S8MF50"/>
<evidence type="ECO:0000313" key="2">
    <source>
        <dbReference type="Proteomes" id="UP000190951"/>
    </source>
</evidence>
<organism evidence="1 2">
    <name type="scientific">Clostridium felsineum</name>
    <dbReference type="NCBI Taxonomy" id="36839"/>
    <lineage>
        <taxon>Bacteria</taxon>
        <taxon>Bacillati</taxon>
        <taxon>Bacillota</taxon>
        <taxon>Clostridia</taxon>
        <taxon>Eubacteriales</taxon>
        <taxon>Clostridiaceae</taxon>
        <taxon>Clostridium</taxon>
    </lineage>
</organism>
<dbReference type="Proteomes" id="UP000190951">
    <property type="component" value="Plasmid p330"/>
</dbReference>
<protein>
    <submittedName>
        <fullName evidence="1">Uncharacterized protein</fullName>
    </submittedName>
</protein>
<keyword evidence="2" id="KW-1185">Reference proteome</keyword>
<gene>
    <name evidence="1" type="ORF">CROST_047120</name>
</gene>
<geneLocation type="plasmid" evidence="1 2">
    <name>p330</name>
</geneLocation>
<dbReference type="RefSeq" id="WP_265855759.1">
    <property type="nucleotide sequence ID" value="NZ_CP096984.1"/>
</dbReference>
<dbReference type="EMBL" id="CP096984">
    <property type="protein sequence ID" value="URZ13934.1"/>
    <property type="molecule type" value="Genomic_DNA"/>
</dbReference>
<sequence>MAFEFENMDSLSVILKKQNEQLKKRVEDLENKLEAKEKSSQKDK</sequence>
<reference evidence="1 2" key="1">
    <citation type="submission" date="2022-04" db="EMBL/GenBank/DDBJ databases">
        <title>Genome sequence of C. roseum typestrain.</title>
        <authorList>
            <person name="Poehlein A."/>
            <person name="Schoch T."/>
            <person name="Duerre P."/>
            <person name="Daniel R."/>
        </authorList>
    </citation>
    <scope>NUCLEOTIDE SEQUENCE [LARGE SCALE GENOMIC DNA]</scope>
    <source>
        <strain evidence="1 2">DSM 7320</strain>
        <plasmid evidence="1 2">p330</plasmid>
    </source>
</reference>
<evidence type="ECO:0000313" key="1">
    <source>
        <dbReference type="EMBL" id="URZ13934.1"/>
    </source>
</evidence>
<keyword evidence="1" id="KW-0614">Plasmid</keyword>
<proteinExistence type="predicted"/>
<dbReference type="KEGG" id="crw:CROST_047120"/>
<dbReference type="STRING" id="84029.CROST_31990"/>